<gene>
    <name evidence="1" type="ORF">BARVI_11785</name>
</gene>
<dbReference type="EMBL" id="CP007034">
    <property type="protein sequence ID" value="AHF13960.1"/>
    <property type="molecule type" value="Genomic_DNA"/>
</dbReference>
<evidence type="ECO:0000313" key="2">
    <source>
        <dbReference type="Proteomes" id="UP000018901"/>
    </source>
</evidence>
<dbReference type="HOGENOM" id="CLU_965280_0_0_10"/>
<name>W0ET04_9BACT</name>
<dbReference type="AlphaFoldDB" id="W0ET04"/>
<reference evidence="1 2" key="1">
    <citation type="submission" date="2013-12" db="EMBL/GenBank/DDBJ databases">
        <authorList>
            <consortium name="DOE Joint Genome Institute"/>
            <person name="Eisen J."/>
            <person name="Huntemann M."/>
            <person name="Han J."/>
            <person name="Chen A."/>
            <person name="Kyrpides N."/>
            <person name="Mavromatis K."/>
            <person name="Markowitz V."/>
            <person name="Palaniappan K."/>
            <person name="Ivanova N."/>
            <person name="Schaumberg A."/>
            <person name="Pati A."/>
            <person name="Liolios K."/>
            <person name="Nordberg H.P."/>
            <person name="Cantor M.N."/>
            <person name="Hua S.X."/>
            <person name="Woyke T."/>
        </authorList>
    </citation>
    <scope>NUCLEOTIDE SEQUENCE [LARGE SCALE GENOMIC DNA]</scope>
    <source>
        <strain evidence="2">DSM 18177</strain>
    </source>
</reference>
<proteinExistence type="predicted"/>
<protein>
    <recommendedName>
        <fullName evidence="3">Secretion system C-terminal sorting domain-containing protein</fullName>
    </recommendedName>
</protein>
<keyword evidence="2" id="KW-1185">Reference proteome</keyword>
<dbReference type="KEGG" id="bvs:BARVI_11785"/>
<evidence type="ECO:0008006" key="3">
    <source>
        <dbReference type="Google" id="ProtNLM"/>
    </source>
</evidence>
<dbReference type="GO" id="GO:2001070">
    <property type="term" value="F:starch binding"/>
    <property type="evidence" value="ECO:0007669"/>
    <property type="project" value="InterPro"/>
</dbReference>
<dbReference type="GO" id="GO:0019867">
    <property type="term" value="C:outer membrane"/>
    <property type="evidence" value="ECO:0007669"/>
    <property type="project" value="InterPro"/>
</dbReference>
<evidence type="ECO:0000313" key="1">
    <source>
        <dbReference type="EMBL" id="AHF13960.1"/>
    </source>
</evidence>
<dbReference type="STRING" id="880074.BARVI_11785"/>
<organism evidence="1 2">
    <name type="scientific">Barnesiella viscericola DSM 18177</name>
    <dbReference type="NCBI Taxonomy" id="880074"/>
    <lineage>
        <taxon>Bacteria</taxon>
        <taxon>Pseudomonadati</taxon>
        <taxon>Bacteroidota</taxon>
        <taxon>Bacteroidia</taxon>
        <taxon>Bacteroidales</taxon>
        <taxon>Barnesiellaceae</taxon>
        <taxon>Barnesiella</taxon>
    </lineage>
</organism>
<dbReference type="Proteomes" id="UP000018901">
    <property type="component" value="Chromosome"/>
</dbReference>
<accession>W0ET04</accession>
<sequence>MVGEASPSLWHIDLAIEMTNEGDGVFSYRGALYNQNLQFIDARDWDTGVRYVPEVSGSWLIKADEATIISGIGNENRWWVTEPGTYEVKVYFGDDGNSVMITAQWVGELEPMVVPLGAASGQWDCSSVPYTYNIYPKKGTEDIFVYECTVMPGADGKHIKFISYPSNFWETWFYLPESTDNGVVKFVKFGDKLNIRRAWNDGNLDQFWGFADEDCTPELKVKVTLNLNDDTIEFSEVDPSGIDEITTTADRRVEAVYNLSGARVDIDNLNKGIYIVRYNDGTSEKLMK</sequence>